<name>A0ABD0V2Y3_DENTH</name>
<protein>
    <submittedName>
        <fullName evidence="1">Uncharacterized protein</fullName>
    </submittedName>
</protein>
<sequence>MARRRRRRRPQIPEVLKRAYGCRVNTLECSILSLLPTPPPDSPLDCSCDGRLCLGCLGQSHLVCDEDPSDYLRFLTNSFCFVSPSAPPPPTNFSTSGLGLSYIYAVFTLEGAMDPTVEGYQLLGFSDHSRKWNGYGS</sequence>
<organism evidence="1 2">
    <name type="scientific">Dendrobium thyrsiflorum</name>
    <name type="common">Pinecone-like raceme dendrobium</name>
    <name type="synonym">Orchid</name>
    <dbReference type="NCBI Taxonomy" id="117978"/>
    <lineage>
        <taxon>Eukaryota</taxon>
        <taxon>Viridiplantae</taxon>
        <taxon>Streptophyta</taxon>
        <taxon>Embryophyta</taxon>
        <taxon>Tracheophyta</taxon>
        <taxon>Spermatophyta</taxon>
        <taxon>Magnoliopsida</taxon>
        <taxon>Liliopsida</taxon>
        <taxon>Asparagales</taxon>
        <taxon>Orchidaceae</taxon>
        <taxon>Epidendroideae</taxon>
        <taxon>Malaxideae</taxon>
        <taxon>Dendrobiinae</taxon>
        <taxon>Dendrobium</taxon>
    </lineage>
</organism>
<keyword evidence="2" id="KW-1185">Reference proteome</keyword>
<dbReference type="AlphaFoldDB" id="A0ABD0V2Y3"/>
<dbReference type="EMBL" id="JANQDX010000009">
    <property type="protein sequence ID" value="KAL0919248.1"/>
    <property type="molecule type" value="Genomic_DNA"/>
</dbReference>
<gene>
    <name evidence="1" type="ORF">M5K25_011332</name>
</gene>
<reference evidence="1 2" key="1">
    <citation type="journal article" date="2024" name="Plant Biotechnol. J.">
        <title>Dendrobium thyrsiflorum genome and its molecular insights into genes involved in important horticultural traits.</title>
        <authorList>
            <person name="Chen B."/>
            <person name="Wang J.Y."/>
            <person name="Zheng P.J."/>
            <person name="Li K.L."/>
            <person name="Liang Y.M."/>
            <person name="Chen X.F."/>
            <person name="Zhang C."/>
            <person name="Zhao X."/>
            <person name="He X."/>
            <person name="Zhang G.Q."/>
            <person name="Liu Z.J."/>
            <person name="Xu Q."/>
        </authorList>
    </citation>
    <scope>NUCLEOTIDE SEQUENCE [LARGE SCALE GENOMIC DNA]</scope>
    <source>
        <strain evidence="1">GZMU011</strain>
    </source>
</reference>
<proteinExistence type="predicted"/>
<evidence type="ECO:0000313" key="2">
    <source>
        <dbReference type="Proteomes" id="UP001552299"/>
    </source>
</evidence>
<accession>A0ABD0V2Y3</accession>
<comment type="caution">
    <text evidence="1">The sequence shown here is derived from an EMBL/GenBank/DDBJ whole genome shotgun (WGS) entry which is preliminary data.</text>
</comment>
<dbReference type="Proteomes" id="UP001552299">
    <property type="component" value="Unassembled WGS sequence"/>
</dbReference>
<evidence type="ECO:0000313" key="1">
    <source>
        <dbReference type="EMBL" id="KAL0919248.1"/>
    </source>
</evidence>